<dbReference type="Proteomes" id="UP000271889">
    <property type="component" value="Unassembled WGS sequence"/>
</dbReference>
<gene>
    <name evidence="1" type="ORF">CGOC_LOCUS5874</name>
</gene>
<proteinExistence type="predicted"/>
<evidence type="ECO:0000313" key="2">
    <source>
        <dbReference type="Proteomes" id="UP000271889"/>
    </source>
</evidence>
<evidence type="ECO:0000313" key="1">
    <source>
        <dbReference type="EMBL" id="VDK64495.1"/>
    </source>
</evidence>
<accession>A0A3P6SBV6</accession>
<keyword evidence="2" id="KW-1185">Reference proteome</keyword>
<sequence>MGPAIDIEYQCPYLEGYDGAVVIPGYDIEDLRRPRSDHYVSNCKK</sequence>
<organism evidence="1 2">
    <name type="scientific">Cylicostephanus goldi</name>
    <name type="common">Nematode worm</name>
    <dbReference type="NCBI Taxonomy" id="71465"/>
    <lineage>
        <taxon>Eukaryota</taxon>
        <taxon>Metazoa</taxon>
        <taxon>Ecdysozoa</taxon>
        <taxon>Nematoda</taxon>
        <taxon>Chromadorea</taxon>
        <taxon>Rhabditida</taxon>
        <taxon>Rhabditina</taxon>
        <taxon>Rhabditomorpha</taxon>
        <taxon>Strongyloidea</taxon>
        <taxon>Strongylidae</taxon>
        <taxon>Cylicostephanus</taxon>
    </lineage>
</organism>
<protein>
    <submittedName>
        <fullName evidence="1">Uncharacterized protein</fullName>
    </submittedName>
</protein>
<dbReference type="EMBL" id="UYRV01018297">
    <property type="protein sequence ID" value="VDK64495.1"/>
    <property type="molecule type" value="Genomic_DNA"/>
</dbReference>
<name>A0A3P6SBV6_CYLGO</name>
<dbReference type="AlphaFoldDB" id="A0A3P6SBV6"/>
<reference evidence="1 2" key="1">
    <citation type="submission" date="2018-11" db="EMBL/GenBank/DDBJ databases">
        <authorList>
            <consortium name="Pathogen Informatics"/>
        </authorList>
    </citation>
    <scope>NUCLEOTIDE SEQUENCE [LARGE SCALE GENOMIC DNA]</scope>
</reference>